<accession>A0A395MJE5</accession>
<comment type="caution">
    <text evidence="1">The sequence shown here is derived from an EMBL/GenBank/DDBJ whole genome shotgun (WGS) entry which is preliminary data.</text>
</comment>
<dbReference type="Proteomes" id="UP000265631">
    <property type="component" value="Unassembled WGS sequence"/>
</dbReference>
<evidence type="ECO:0000313" key="2">
    <source>
        <dbReference type="Proteomes" id="UP000265631"/>
    </source>
</evidence>
<protein>
    <submittedName>
        <fullName evidence="1">Uncharacterized protein</fullName>
    </submittedName>
</protein>
<sequence>MANIQDEAAVRISRRNVGATHEDKDLSCSVRRDDSDLNQEPGLFSNLRLIVYEWASLKLLGPPCLFAFILILRPSRATVDEADRPLLPGHRIESDRPLRSLQYSPRPLMKYLKRPTRRTSSVPMVYRADRRTLPASSPIAVPTQ</sequence>
<gene>
    <name evidence="1" type="ORF">FIE12Z_7684</name>
</gene>
<organism evidence="1 2">
    <name type="scientific">Fusarium flagelliforme</name>
    <dbReference type="NCBI Taxonomy" id="2675880"/>
    <lineage>
        <taxon>Eukaryota</taxon>
        <taxon>Fungi</taxon>
        <taxon>Dikarya</taxon>
        <taxon>Ascomycota</taxon>
        <taxon>Pezizomycotina</taxon>
        <taxon>Sordariomycetes</taxon>
        <taxon>Hypocreomycetidae</taxon>
        <taxon>Hypocreales</taxon>
        <taxon>Nectriaceae</taxon>
        <taxon>Fusarium</taxon>
        <taxon>Fusarium incarnatum-equiseti species complex</taxon>
    </lineage>
</organism>
<name>A0A395MJE5_9HYPO</name>
<dbReference type="EMBL" id="PXXK01000222">
    <property type="protein sequence ID" value="RFN47961.1"/>
    <property type="molecule type" value="Genomic_DNA"/>
</dbReference>
<proteinExistence type="predicted"/>
<keyword evidence="2" id="KW-1185">Reference proteome</keyword>
<reference evidence="1 2" key="1">
    <citation type="journal article" date="2018" name="PLoS Pathog.">
        <title>Evolution of structural diversity of trichothecenes, a family of toxins produced by plant pathogenic and entomopathogenic fungi.</title>
        <authorList>
            <person name="Proctor R.H."/>
            <person name="McCormick S.P."/>
            <person name="Kim H.S."/>
            <person name="Cardoza R.E."/>
            <person name="Stanley A.M."/>
            <person name="Lindo L."/>
            <person name="Kelly A."/>
            <person name="Brown D.W."/>
            <person name="Lee T."/>
            <person name="Vaughan M.M."/>
            <person name="Alexander N.J."/>
            <person name="Busman M."/>
            <person name="Gutierrez S."/>
        </authorList>
    </citation>
    <scope>NUCLEOTIDE SEQUENCE [LARGE SCALE GENOMIC DNA]</scope>
    <source>
        <strain evidence="1 2">NRRL 13405</strain>
    </source>
</reference>
<dbReference type="AlphaFoldDB" id="A0A395MJE5"/>
<evidence type="ECO:0000313" key="1">
    <source>
        <dbReference type="EMBL" id="RFN47961.1"/>
    </source>
</evidence>